<keyword evidence="3 5" id="KW-0067">ATP-binding</keyword>
<protein>
    <submittedName>
        <fullName evidence="5">ABC transporter ATP-binding protein</fullName>
    </submittedName>
</protein>
<dbReference type="Proteomes" id="UP000186883">
    <property type="component" value="Unassembled WGS sequence"/>
</dbReference>
<evidence type="ECO:0000259" key="4">
    <source>
        <dbReference type="PROSITE" id="PS50893"/>
    </source>
</evidence>
<organism evidence="5 7">
    <name type="scientific">Amycolatopsis regifaucium</name>
    <dbReference type="NCBI Taxonomy" id="546365"/>
    <lineage>
        <taxon>Bacteria</taxon>
        <taxon>Bacillati</taxon>
        <taxon>Actinomycetota</taxon>
        <taxon>Actinomycetes</taxon>
        <taxon>Pseudonocardiales</taxon>
        <taxon>Pseudonocardiaceae</taxon>
        <taxon>Amycolatopsis</taxon>
    </lineage>
</organism>
<dbReference type="AlphaFoldDB" id="A0A154M5Z1"/>
<evidence type="ECO:0000313" key="5">
    <source>
        <dbReference type="EMBL" id="KZB80028.1"/>
    </source>
</evidence>
<dbReference type="EMBL" id="LQCI01000050">
    <property type="protein sequence ID" value="KZB80028.1"/>
    <property type="molecule type" value="Genomic_DNA"/>
</dbReference>
<name>A0A154M5Z1_9PSEU</name>
<comment type="caution">
    <text evidence="5">The sequence shown here is derived from an EMBL/GenBank/DDBJ whole genome shotgun (WGS) entry which is preliminary data.</text>
</comment>
<dbReference type="OrthoDB" id="9787227at2"/>
<evidence type="ECO:0000313" key="6">
    <source>
        <dbReference type="EMBL" id="OKA09603.1"/>
    </source>
</evidence>
<dbReference type="Pfam" id="PF00005">
    <property type="entry name" value="ABC_tran"/>
    <property type="match status" value="1"/>
</dbReference>
<evidence type="ECO:0000313" key="7">
    <source>
        <dbReference type="Proteomes" id="UP000076321"/>
    </source>
</evidence>
<reference evidence="5 7" key="1">
    <citation type="submission" date="2015-12" db="EMBL/GenBank/DDBJ databases">
        <title>Amycolatopsis regifaucium genome sequencing and assembly.</title>
        <authorList>
            <person name="Mayilraj S."/>
        </authorList>
    </citation>
    <scope>NUCLEOTIDE SEQUENCE [LARGE SCALE GENOMIC DNA]</scope>
    <source>
        <strain evidence="5 7">GY080</strain>
    </source>
</reference>
<dbReference type="PROSITE" id="PS50893">
    <property type="entry name" value="ABC_TRANSPORTER_2"/>
    <property type="match status" value="1"/>
</dbReference>
<dbReference type="GO" id="GO:0005524">
    <property type="term" value="F:ATP binding"/>
    <property type="evidence" value="ECO:0007669"/>
    <property type="project" value="UniProtKB-KW"/>
</dbReference>
<dbReference type="PANTHER" id="PTHR42788">
    <property type="entry name" value="TAURINE IMPORT ATP-BINDING PROTEIN-RELATED"/>
    <property type="match status" value="1"/>
</dbReference>
<evidence type="ECO:0000313" key="8">
    <source>
        <dbReference type="Proteomes" id="UP000186883"/>
    </source>
</evidence>
<dbReference type="InterPro" id="IPR050166">
    <property type="entry name" value="ABC_transporter_ATP-bind"/>
</dbReference>
<dbReference type="EMBL" id="LOBU02000007">
    <property type="protein sequence ID" value="OKA09603.1"/>
    <property type="molecule type" value="Genomic_DNA"/>
</dbReference>
<dbReference type="SMART" id="SM00382">
    <property type="entry name" value="AAA"/>
    <property type="match status" value="1"/>
</dbReference>
<reference evidence="6 8" key="2">
    <citation type="submission" date="2016-11" db="EMBL/GenBank/DDBJ databases">
        <title>Genome sequencing of Amycolatopsis regifaucium.</title>
        <authorList>
            <person name="Mayilraj S."/>
            <person name="Kaur N."/>
        </authorList>
    </citation>
    <scope>NUCLEOTIDE SEQUENCE [LARGE SCALE GENOMIC DNA]</scope>
    <source>
        <strain evidence="6 8">GY080</strain>
    </source>
</reference>
<dbReference type="InterPro" id="IPR003439">
    <property type="entry name" value="ABC_transporter-like_ATP-bd"/>
</dbReference>
<sequence>MTTPLVRTDELAHTYGTGLTAVVAVHGVSCEIGKETRAVVTGRAGSGKTTLLHLLAGMKKPTAGTIEWPAFEPVPPGPDLIGLVLQDGGLLRDLDVRLNVALPLVLAGRTGTAVRDAVDGALDLVGLAGFAKKAPRDLTGEQMRLAMIARALAPAPKLILADDPAGWLDQPARERLLGRLVRAADRLAAGLLVATAEPAPAGLFGECWTMVDGKLVRDL</sequence>
<feature type="domain" description="ABC transporter" evidence="4">
    <location>
        <begin position="6"/>
        <end position="219"/>
    </location>
</feature>
<proteinExistence type="predicted"/>
<dbReference type="GO" id="GO:0016887">
    <property type="term" value="F:ATP hydrolysis activity"/>
    <property type="evidence" value="ECO:0007669"/>
    <property type="project" value="InterPro"/>
</dbReference>
<dbReference type="SUPFAM" id="SSF52540">
    <property type="entry name" value="P-loop containing nucleoside triphosphate hydrolases"/>
    <property type="match status" value="1"/>
</dbReference>
<dbReference type="RefSeq" id="WP_061981532.1">
    <property type="nucleotide sequence ID" value="NZ_FOPQ01000005.1"/>
</dbReference>
<gene>
    <name evidence="6" type="ORF">ATP06_0209145</name>
    <name evidence="5" type="ORF">AVL48_13405</name>
</gene>
<dbReference type="InterPro" id="IPR003593">
    <property type="entry name" value="AAA+_ATPase"/>
</dbReference>
<dbReference type="PANTHER" id="PTHR42788:SF13">
    <property type="entry name" value="ALIPHATIC SULFONATES IMPORT ATP-BINDING PROTEIN SSUB"/>
    <property type="match status" value="1"/>
</dbReference>
<evidence type="ECO:0000256" key="3">
    <source>
        <dbReference type="ARBA" id="ARBA00022840"/>
    </source>
</evidence>
<evidence type="ECO:0000256" key="1">
    <source>
        <dbReference type="ARBA" id="ARBA00022448"/>
    </source>
</evidence>
<dbReference type="Proteomes" id="UP000076321">
    <property type="component" value="Unassembled WGS sequence"/>
</dbReference>
<dbReference type="InterPro" id="IPR027417">
    <property type="entry name" value="P-loop_NTPase"/>
</dbReference>
<keyword evidence="2" id="KW-0547">Nucleotide-binding</keyword>
<dbReference type="Gene3D" id="3.40.50.300">
    <property type="entry name" value="P-loop containing nucleotide triphosphate hydrolases"/>
    <property type="match status" value="1"/>
</dbReference>
<evidence type="ECO:0000256" key="2">
    <source>
        <dbReference type="ARBA" id="ARBA00022741"/>
    </source>
</evidence>
<keyword evidence="8" id="KW-1185">Reference proteome</keyword>
<accession>A0A154M5Z1</accession>
<keyword evidence="1" id="KW-0813">Transport</keyword>